<accession>A0A3E1NIR4</accession>
<sequence length="112" mass="12638">MKSKHYFWSCIILLGCTLAIANCNNPSNRNQPIESPKTAEALEKEKVIKIAEEIAFKEYGDEIKNELPLKAQLFGDSMWIIQGTLPEGADGGTVYIELSKSDHRLLKITHYK</sequence>
<comment type="caution">
    <text evidence="3">The sequence shown here is derived from an EMBL/GenBank/DDBJ whole genome shotgun (WGS) entry which is preliminary data.</text>
</comment>
<dbReference type="OrthoDB" id="679072at2"/>
<evidence type="ECO:0000313" key="4">
    <source>
        <dbReference type="Proteomes" id="UP000261284"/>
    </source>
</evidence>
<evidence type="ECO:0000259" key="2">
    <source>
        <dbReference type="Pfam" id="PF15631"/>
    </source>
</evidence>
<organism evidence="3 4">
    <name type="scientific">Deminuibacter soli</name>
    <dbReference type="NCBI Taxonomy" id="2291815"/>
    <lineage>
        <taxon>Bacteria</taxon>
        <taxon>Pseudomonadati</taxon>
        <taxon>Bacteroidota</taxon>
        <taxon>Chitinophagia</taxon>
        <taxon>Chitinophagales</taxon>
        <taxon>Chitinophagaceae</taxon>
        <taxon>Deminuibacter</taxon>
    </lineage>
</organism>
<name>A0A3E1NIR4_9BACT</name>
<keyword evidence="1" id="KW-0732">Signal</keyword>
<feature type="chain" id="PRO_5017554248" description="NTF2 fold domain-containing protein" evidence="1">
    <location>
        <begin position="22"/>
        <end position="112"/>
    </location>
</feature>
<feature type="domain" description="NTF2 fold" evidence="2">
    <location>
        <begin position="48"/>
        <end position="112"/>
    </location>
</feature>
<dbReference type="PROSITE" id="PS51257">
    <property type="entry name" value="PROKAR_LIPOPROTEIN"/>
    <property type="match status" value="1"/>
</dbReference>
<proteinExistence type="predicted"/>
<dbReference type="RefSeq" id="WP_116847746.1">
    <property type="nucleotide sequence ID" value="NZ_QTJU01000004.1"/>
</dbReference>
<dbReference type="Proteomes" id="UP000261284">
    <property type="component" value="Unassembled WGS sequence"/>
</dbReference>
<dbReference type="AlphaFoldDB" id="A0A3E1NIR4"/>
<gene>
    <name evidence="3" type="ORF">DXN05_13235</name>
</gene>
<feature type="signal peptide" evidence="1">
    <location>
        <begin position="1"/>
        <end position="21"/>
    </location>
</feature>
<dbReference type="Pfam" id="PF15631">
    <property type="entry name" value="Imm-NTF2-2"/>
    <property type="match status" value="1"/>
</dbReference>
<reference evidence="3 4" key="1">
    <citation type="submission" date="2018-08" db="EMBL/GenBank/DDBJ databases">
        <title>Chitinophagaceae sp. K23C18032701, a novel bacterium isolated from forest soil.</title>
        <authorList>
            <person name="Wang C."/>
        </authorList>
    </citation>
    <scope>NUCLEOTIDE SEQUENCE [LARGE SCALE GENOMIC DNA]</scope>
    <source>
        <strain evidence="3 4">K23C18032701</strain>
    </source>
</reference>
<dbReference type="InterPro" id="IPR028921">
    <property type="entry name" value="NTF2_fold_dom"/>
</dbReference>
<evidence type="ECO:0000313" key="3">
    <source>
        <dbReference type="EMBL" id="RFM27668.1"/>
    </source>
</evidence>
<keyword evidence="4" id="KW-1185">Reference proteome</keyword>
<dbReference type="EMBL" id="QTJU01000004">
    <property type="protein sequence ID" value="RFM27668.1"/>
    <property type="molecule type" value="Genomic_DNA"/>
</dbReference>
<protein>
    <recommendedName>
        <fullName evidence="2">NTF2 fold domain-containing protein</fullName>
    </recommendedName>
</protein>
<evidence type="ECO:0000256" key="1">
    <source>
        <dbReference type="SAM" id="SignalP"/>
    </source>
</evidence>